<reference evidence="4" key="1">
    <citation type="journal article" date="2019" name="Int. J. Syst. Evol. Microbiol.">
        <title>The Global Catalogue of Microorganisms (GCM) 10K type strain sequencing project: providing services to taxonomists for standard genome sequencing and annotation.</title>
        <authorList>
            <consortium name="The Broad Institute Genomics Platform"/>
            <consortium name="The Broad Institute Genome Sequencing Center for Infectious Disease"/>
            <person name="Wu L."/>
            <person name="Ma J."/>
        </authorList>
    </citation>
    <scope>NUCLEOTIDE SEQUENCE [LARGE SCALE GENOMIC DNA]</scope>
    <source>
        <strain evidence="4">JCM 31319</strain>
    </source>
</reference>
<evidence type="ECO:0000313" key="4">
    <source>
        <dbReference type="Proteomes" id="UP001597094"/>
    </source>
</evidence>
<organism evidence="3 4">
    <name type="scientific">Pontibacter rugosus</name>
    <dbReference type="NCBI Taxonomy" id="1745966"/>
    <lineage>
        <taxon>Bacteria</taxon>
        <taxon>Pseudomonadati</taxon>
        <taxon>Bacteroidota</taxon>
        <taxon>Cytophagia</taxon>
        <taxon>Cytophagales</taxon>
        <taxon>Hymenobacteraceae</taxon>
        <taxon>Pontibacter</taxon>
    </lineage>
</organism>
<dbReference type="GO" id="GO:0003964">
    <property type="term" value="F:RNA-directed DNA polymerase activity"/>
    <property type="evidence" value="ECO:0007669"/>
    <property type="project" value="UniProtKB-KW"/>
</dbReference>
<dbReference type="InterPro" id="IPR013597">
    <property type="entry name" value="Mat_intron_G2"/>
</dbReference>
<dbReference type="SUPFAM" id="SSF56672">
    <property type="entry name" value="DNA/RNA polymerases"/>
    <property type="match status" value="1"/>
</dbReference>
<dbReference type="PANTHER" id="PTHR34047">
    <property type="entry name" value="NUCLEAR INTRON MATURASE 1, MITOCHONDRIAL-RELATED"/>
    <property type="match status" value="1"/>
</dbReference>
<feature type="domain" description="Reverse transcriptase" evidence="2">
    <location>
        <begin position="1"/>
        <end position="124"/>
    </location>
</feature>
<gene>
    <name evidence="3" type="ORF">ACFQ2O_05095</name>
</gene>
<protein>
    <submittedName>
        <fullName evidence="3">Reverse transcriptase domain-containing protein</fullName>
    </submittedName>
</protein>
<feature type="non-terminal residue" evidence="3">
    <location>
        <position position="1"/>
    </location>
</feature>
<proteinExistence type="inferred from homology"/>
<evidence type="ECO:0000313" key="3">
    <source>
        <dbReference type="EMBL" id="MFD1185578.1"/>
    </source>
</evidence>
<dbReference type="PROSITE" id="PS50878">
    <property type="entry name" value="RT_POL"/>
    <property type="match status" value="1"/>
</dbReference>
<dbReference type="Pfam" id="PF08388">
    <property type="entry name" value="GIIM"/>
    <property type="match status" value="1"/>
</dbReference>
<keyword evidence="3" id="KW-0808">Transferase</keyword>
<keyword evidence="3" id="KW-0695">RNA-directed DNA polymerase</keyword>
<dbReference type="RefSeq" id="WP_377523380.1">
    <property type="nucleotide sequence ID" value="NZ_JBHTLD010000028.1"/>
</dbReference>
<evidence type="ECO:0000259" key="2">
    <source>
        <dbReference type="PROSITE" id="PS50878"/>
    </source>
</evidence>
<dbReference type="InterPro" id="IPR043502">
    <property type="entry name" value="DNA/RNA_pol_sf"/>
</dbReference>
<sequence>LLQLLYRKVKCPLTLRLIRKWLRAPILIKGRLAKRRKGVPQGSPLSPLLSNILLHELDKELERRELRYVRYADDFSVYTNSEDAARKVGNAVFLFLWNKLRLPVNREKSGIRRPVDFQMLGHAFVPTYRKGDKGRYQLVVAKKGWDRLKQKLKAITRKTTPCSFDERVQELKKAQRGWVHYFRMASIQGKLKEVDSWIRNRLRHCIWHDWKRPERKRKNLIRLGVPKGQAYAWSRTRKGGWAVAQSPMLITTVTVKRLARRGYESMLGYYRKVAPQLNEPLYARPACTVV</sequence>
<keyword evidence="3" id="KW-0548">Nucleotidyltransferase</keyword>
<dbReference type="Proteomes" id="UP001597094">
    <property type="component" value="Unassembled WGS sequence"/>
</dbReference>
<dbReference type="InterPro" id="IPR051083">
    <property type="entry name" value="GrpII_Intron_Splice-Mob/Def"/>
</dbReference>
<comment type="similarity">
    <text evidence="1">Belongs to the bacterial reverse transcriptase family.</text>
</comment>
<keyword evidence="4" id="KW-1185">Reference proteome</keyword>
<dbReference type="Pfam" id="PF00078">
    <property type="entry name" value="RVT_1"/>
    <property type="match status" value="1"/>
</dbReference>
<dbReference type="EMBL" id="JBHTLD010000028">
    <property type="protein sequence ID" value="MFD1185578.1"/>
    <property type="molecule type" value="Genomic_DNA"/>
</dbReference>
<comment type="caution">
    <text evidence="3">The sequence shown here is derived from an EMBL/GenBank/DDBJ whole genome shotgun (WGS) entry which is preliminary data.</text>
</comment>
<dbReference type="PANTHER" id="PTHR34047:SF8">
    <property type="entry name" value="PROTEIN YKFC"/>
    <property type="match status" value="1"/>
</dbReference>
<evidence type="ECO:0000256" key="1">
    <source>
        <dbReference type="ARBA" id="ARBA00034120"/>
    </source>
</evidence>
<accession>A0ABW3SL29</accession>
<dbReference type="CDD" id="cd01651">
    <property type="entry name" value="RT_G2_intron"/>
    <property type="match status" value="1"/>
</dbReference>
<name>A0ABW3SL29_9BACT</name>
<dbReference type="InterPro" id="IPR000477">
    <property type="entry name" value="RT_dom"/>
</dbReference>